<dbReference type="Proteomes" id="UP000247540">
    <property type="component" value="Unassembled WGS sequence"/>
</dbReference>
<name>A0A318SZV9_9BURK</name>
<sequence>MALPSSGSLPTAPVRWLLYAMAVVCIVLAMIGVLVPGMPSTVFVILAAWAAARSSPALHDRLLRNPLFGPLLREWQSGGCVSRRAKWSASIAMGACAVFVLGTVRNVWVASLAIGCMDGVLAWLWCRPEPPPAAPR</sequence>
<dbReference type="AlphaFoldDB" id="A0A318SZV9"/>
<keyword evidence="3" id="KW-1185">Reference proteome</keyword>
<dbReference type="Pfam" id="PF04304">
    <property type="entry name" value="DUF454"/>
    <property type="match status" value="1"/>
</dbReference>
<dbReference type="InterPro" id="IPR007401">
    <property type="entry name" value="DUF454"/>
</dbReference>
<dbReference type="RefSeq" id="WP_110464983.1">
    <property type="nucleotide sequence ID" value="NZ_JAMOFZ010000005.1"/>
</dbReference>
<reference evidence="2 3" key="1">
    <citation type="submission" date="2018-06" db="EMBL/GenBank/DDBJ databases">
        <title>Genomic Encyclopedia of Type Strains, Phase III (KMG-III): the genomes of soil and plant-associated and newly described type strains.</title>
        <authorList>
            <person name="Whitman W."/>
        </authorList>
    </citation>
    <scope>NUCLEOTIDE SEQUENCE [LARGE SCALE GENOMIC DNA]</scope>
    <source>
        <strain evidence="2 3">CECT 7646</strain>
    </source>
</reference>
<keyword evidence="1" id="KW-0812">Transmembrane</keyword>
<protein>
    <recommendedName>
        <fullName evidence="4">DUF454 domain-containing protein</fullName>
    </recommendedName>
</protein>
<dbReference type="OrthoDB" id="9816293at2"/>
<gene>
    <name evidence="2" type="ORF">DFQ15_10560</name>
</gene>
<feature type="transmembrane region" description="Helical" evidence="1">
    <location>
        <begin position="85"/>
        <end position="102"/>
    </location>
</feature>
<dbReference type="PIRSF" id="PIRSF016789">
    <property type="entry name" value="DUF454"/>
    <property type="match status" value="1"/>
</dbReference>
<comment type="caution">
    <text evidence="2">The sequence shown here is derived from an EMBL/GenBank/DDBJ whole genome shotgun (WGS) entry which is preliminary data.</text>
</comment>
<dbReference type="PANTHER" id="PTHR35813">
    <property type="entry name" value="INNER MEMBRANE PROTEIN YBAN"/>
    <property type="match status" value="1"/>
</dbReference>
<evidence type="ECO:0000313" key="2">
    <source>
        <dbReference type="EMBL" id="PYE78701.1"/>
    </source>
</evidence>
<evidence type="ECO:0008006" key="4">
    <source>
        <dbReference type="Google" id="ProtNLM"/>
    </source>
</evidence>
<accession>A0A318SZV9</accession>
<dbReference type="EMBL" id="QJTC01000005">
    <property type="protein sequence ID" value="PYE78701.1"/>
    <property type="molecule type" value="Genomic_DNA"/>
</dbReference>
<dbReference type="PANTHER" id="PTHR35813:SF1">
    <property type="entry name" value="INNER MEMBRANE PROTEIN YBAN"/>
    <property type="match status" value="1"/>
</dbReference>
<dbReference type="GO" id="GO:0005886">
    <property type="term" value="C:plasma membrane"/>
    <property type="evidence" value="ECO:0007669"/>
    <property type="project" value="TreeGrafter"/>
</dbReference>
<keyword evidence="1" id="KW-1133">Transmembrane helix</keyword>
<feature type="transmembrane region" description="Helical" evidence="1">
    <location>
        <begin position="16"/>
        <end position="49"/>
    </location>
</feature>
<organism evidence="2 3">
    <name type="scientific">Xylophilus ampelinus</name>
    <dbReference type="NCBI Taxonomy" id="54067"/>
    <lineage>
        <taxon>Bacteria</taxon>
        <taxon>Pseudomonadati</taxon>
        <taxon>Pseudomonadota</taxon>
        <taxon>Betaproteobacteria</taxon>
        <taxon>Burkholderiales</taxon>
        <taxon>Xylophilus</taxon>
    </lineage>
</organism>
<proteinExistence type="predicted"/>
<keyword evidence="1" id="KW-0472">Membrane</keyword>
<evidence type="ECO:0000256" key="1">
    <source>
        <dbReference type="SAM" id="Phobius"/>
    </source>
</evidence>
<evidence type="ECO:0000313" key="3">
    <source>
        <dbReference type="Proteomes" id="UP000247540"/>
    </source>
</evidence>